<dbReference type="PROSITE" id="PS50887">
    <property type="entry name" value="GGDEF"/>
    <property type="match status" value="1"/>
</dbReference>
<proteinExistence type="predicted"/>
<sequence>MKKPNNVRIPLIRFFGIALSIILSLFLLVTWLTFSRLVNFETVLKNFSEQALPTIVLSGELYNEASQLLQFTDLLANANSDAAKRLAEQELNTYIRKIKSLSSKKLDDSFLDKQLEIINLELLEFSDLIWQRADINKKLAAKRQNMYTLFTHAFDLIQQSPRKPSYSDSEESWISQLSRLMLITDQAINAKRMQEVRGLFARVKQQVMSIQITDTKHANTIEQQNIIRTIKHTIFASDGLEHLVISHLKLTGRVKGRENFMRHLIEDFSRLLEITTNETKTNIFKQVALSVEDTENQINTIGGIILMAIILMFIILFFIQNRILKRLQNVNLMVQNKIKGQEGRNVITGNDEITDLADAFNKFADTIEIQKEKLELMSLTDGLTKIANRRALDIRLQHDIELSVRQKFSVAVLLIDIDFFKLYNDNYGHSAGDECLKSIAQIISNALQRESDFVARYGGEEFVCVLPNTDLPGALERVQHIFESIQSQNLAHEYSSIDKRVTISMGVAISTPQQVLMPEAILKQADVALYMAKHAGKNTYKVYSSNM</sequence>
<name>A0ABS9DAC4_9ALTE</name>
<dbReference type="Gene3D" id="6.10.340.10">
    <property type="match status" value="1"/>
</dbReference>
<evidence type="ECO:0000259" key="4">
    <source>
        <dbReference type="PROSITE" id="PS50885"/>
    </source>
</evidence>
<feature type="transmembrane region" description="Helical" evidence="3">
    <location>
        <begin position="300"/>
        <end position="319"/>
    </location>
</feature>
<keyword evidence="3" id="KW-0472">Membrane</keyword>
<comment type="caution">
    <text evidence="6">The sequence shown here is derived from an EMBL/GenBank/DDBJ whole genome shotgun (WGS) entry which is preliminary data.</text>
</comment>
<dbReference type="GO" id="GO:0052621">
    <property type="term" value="F:diguanylate cyclase activity"/>
    <property type="evidence" value="ECO:0007669"/>
    <property type="project" value="UniProtKB-EC"/>
</dbReference>
<dbReference type="PANTHER" id="PTHR45138:SF9">
    <property type="entry name" value="DIGUANYLATE CYCLASE DGCM-RELATED"/>
    <property type="match status" value="1"/>
</dbReference>
<evidence type="ECO:0000259" key="5">
    <source>
        <dbReference type="PROSITE" id="PS50887"/>
    </source>
</evidence>
<gene>
    <name evidence="6" type="ORF">L0668_11550</name>
</gene>
<comment type="catalytic activity">
    <reaction evidence="2">
        <text>2 GTP = 3',3'-c-di-GMP + 2 diphosphate</text>
        <dbReference type="Rhea" id="RHEA:24898"/>
        <dbReference type="ChEBI" id="CHEBI:33019"/>
        <dbReference type="ChEBI" id="CHEBI:37565"/>
        <dbReference type="ChEBI" id="CHEBI:58805"/>
        <dbReference type="EC" id="2.7.7.65"/>
    </reaction>
</comment>
<dbReference type="InterPro" id="IPR029787">
    <property type="entry name" value="Nucleotide_cyclase"/>
</dbReference>
<evidence type="ECO:0000313" key="7">
    <source>
        <dbReference type="Proteomes" id="UP001521137"/>
    </source>
</evidence>
<dbReference type="InterPro" id="IPR003660">
    <property type="entry name" value="HAMP_dom"/>
</dbReference>
<keyword evidence="7" id="KW-1185">Reference proteome</keyword>
<keyword evidence="3" id="KW-1133">Transmembrane helix</keyword>
<protein>
    <recommendedName>
        <fullName evidence="1">diguanylate cyclase</fullName>
        <ecNumber evidence="1">2.7.7.65</ecNumber>
    </recommendedName>
</protein>
<dbReference type="EMBL" id="JAKGAS010000005">
    <property type="protein sequence ID" value="MCF2948744.1"/>
    <property type="molecule type" value="Genomic_DNA"/>
</dbReference>
<dbReference type="EC" id="2.7.7.65" evidence="1"/>
<evidence type="ECO:0000313" key="6">
    <source>
        <dbReference type="EMBL" id="MCF2948744.1"/>
    </source>
</evidence>
<dbReference type="CDD" id="cd06225">
    <property type="entry name" value="HAMP"/>
    <property type="match status" value="1"/>
</dbReference>
<reference evidence="6 7" key="1">
    <citation type="submission" date="2022-01" db="EMBL/GenBank/DDBJ databases">
        <title>Paraglaciecola sp. G1-23.</title>
        <authorList>
            <person name="Jin M.S."/>
            <person name="Han D.M."/>
            <person name="Kim H.M."/>
            <person name="Jeon C.O."/>
        </authorList>
    </citation>
    <scope>NUCLEOTIDE SEQUENCE [LARGE SCALE GENOMIC DNA]</scope>
    <source>
        <strain evidence="6 7">G1-23</strain>
    </source>
</reference>
<dbReference type="Gene3D" id="3.30.70.270">
    <property type="match status" value="1"/>
</dbReference>
<evidence type="ECO:0000256" key="2">
    <source>
        <dbReference type="ARBA" id="ARBA00034247"/>
    </source>
</evidence>
<feature type="domain" description="GGDEF" evidence="5">
    <location>
        <begin position="408"/>
        <end position="545"/>
    </location>
</feature>
<feature type="domain" description="HAMP" evidence="4">
    <location>
        <begin position="321"/>
        <end position="372"/>
    </location>
</feature>
<dbReference type="Proteomes" id="UP001521137">
    <property type="component" value="Unassembled WGS sequence"/>
</dbReference>
<evidence type="ECO:0000256" key="1">
    <source>
        <dbReference type="ARBA" id="ARBA00012528"/>
    </source>
</evidence>
<dbReference type="RefSeq" id="WP_235312727.1">
    <property type="nucleotide sequence ID" value="NZ_JAKGAS010000005.1"/>
</dbReference>
<keyword evidence="3" id="KW-0812">Transmembrane</keyword>
<dbReference type="InterPro" id="IPR000160">
    <property type="entry name" value="GGDEF_dom"/>
</dbReference>
<dbReference type="SUPFAM" id="SSF55073">
    <property type="entry name" value="Nucleotide cyclase"/>
    <property type="match status" value="1"/>
</dbReference>
<keyword evidence="6" id="KW-0808">Transferase</keyword>
<feature type="transmembrane region" description="Helical" evidence="3">
    <location>
        <begin position="12"/>
        <end position="34"/>
    </location>
</feature>
<dbReference type="InterPro" id="IPR043128">
    <property type="entry name" value="Rev_trsase/Diguanyl_cyclase"/>
</dbReference>
<dbReference type="SMART" id="SM00267">
    <property type="entry name" value="GGDEF"/>
    <property type="match status" value="1"/>
</dbReference>
<evidence type="ECO:0000256" key="3">
    <source>
        <dbReference type="SAM" id="Phobius"/>
    </source>
</evidence>
<dbReference type="CDD" id="cd01949">
    <property type="entry name" value="GGDEF"/>
    <property type="match status" value="1"/>
</dbReference>
<accession>A0ABS9DAC4</accession>
<organism evidence="6 7">
    <name type="scientific">Paraglaciecola algarum</name>
    <dbReference type="NCBI Taxonomy" id="3050085"/>
    <lineage>
        <taxon>Bacteria</taxon>
        <taxon>Pseudomonadati</taxon>
        <taxon>Pseudomonadota</taxon>
        <taxon>Gammaproteobacteria</taxon>
        <taxon>Alteromonadales</taxon>
        <taxon>Alteromonadaceae</taxon>
        <taxon>Paraglaciecola</taxon>
    </lineage>
</organism>
<dbReference type="NCBIfam" id="TIGR00254">
    <property type="entry name" value="GGDEF"/>
    <property type="match status" value="1"/>
</dbReference>
<dbReference type="Pfam" id="PF00990">
    <property type="entry name" value="GGDEF"/>
    <property type="match status" value="1"/>
</dbReference>
<dbReference type="PANTHER" id="PTHR45138">
    <property type="entry name" value="REGULATORY COMPONENTS OF SENSORY TRANSDUCTION SYSTEM"/>
    <property type="match status" value="1"/>
</dbReference>
<dbReference type="PROSITE" id="PS50885">
    <property type="entry name" value="HAMP"/>
    <property type="match status" value="1"/>
</dbReference>
<keyword evidence="6" id="KW-0548">Nucleotidyltransferase</keyword>
<dbReference type="InterPro" id="IPR050469">
    <property type="entry name" value="Diguanylate_Cyclase"/>
</dbReference>